<dbReference type="HOGENOM" id="CLU_051118_2_2_1"/>
<feature type="transmembrane region" description="Helical" evidence="2">
    <location>
        <begin position="353"/>
        <end position="379"/>
    </location>
</feature>
<organism evidence="4 5">
    <name type="scientific">Macrophomina phaseolina (strain MS6)</name>
    <name type="common">Charcoal rot fungus</name>
    <dbReference type="NCBI Taxonomy" id="1126212"/>
    <lineage>
        <taxon>Eukaryota</taxon>
        <taxon>Fungi</taxon>
        <taxon>Dikarya</taxon>
        <taxon>Ascomycota</taxon>
        <taxon>Pezizomycotina</taxon>
        <taxon>Dothideomycetes</taxon>
        <taxon>Dothideomycetes incertae sedis</taxon>
        <taxon>Botryosphaeriales</taxon>
        <taxon>Botryosphaeriaceae</taxon>
        <taxon>Macrophomina</taxon>
    </lineage>
</organism>
<keyword evidence="2" id="KW-0472">Membrane</keyword>
<proteinExistence type="predicted"/>
<dbReference type="STRING" id="1126212.K2S6P5"/>
<sequence length="438" mass="47848">VSILPIHHHSTIGPRTAPAGALRPKASSATLPNASSAASSPPPPSAPSPTTLQVPESRASSPAASPAPSAREERPPSSAASSVTRSNADSQITAREPSEASSTDDDVLLPPGYPVLARKMGEMPEVAIFRRFGALNAQNLLYMQAELVCLEKRLHKLQAKDAAAPEPRASYATNWFWLSNSEDQGEGDDDEQWELVKIIREKLKEYSKCSTLFRVCLRLRTSASGFWGWELLIGLRSHADSEARRPDGMLIQQMKLVSVEPPGSWDLRHIQNYLVSEDMDNGVLAGTDAGVWGSEEHDYDKGSSDLLPLASRHNEDIFSSWVTDTVSEKLIRLKQKRRPARKRKLDDFADKKMLRFTFVVSSVLASVLPILSIAILYCVKSLKARLGLIAVFNALLSFALAWFTTAKRAEVFAVSVAFSAVQVVFLQVGTNDTQGVGV</sequence>
<dbReference type="AlphaFoldDB" id="K2S6P5"/>
<dbReference type="EMBL" id="AHHD01000218">
    <property type="protein sequence ID" value="EKG18084.1"/>
    <property type="molecule type" value="Genomic_DNA"/>
</dbReference>
<dbReference type="VEuPathDB" id="FungiDB:MPH_04774"/>
<gene>
    <name evidence="4" type="ORF">MPH_04774</name>
</gene>
<dbReference type="InParanoid" id="K2S6P5"/>
<dbReference type="PANTHER" id="PTHR34502">
    <property type="entry name" value="DUF6594 DOMAIN-CONTAINING PROTEIN-RELATED"/>
    <property type="match status" value="1"/>
</dbReference>
<feature type="compositionally biased region" description="Low complexity" evidence="1">
    <location>
        <begin position="48"/>
        <end position="69"/>
    </location>
</feature>
<feature type="domain" description="DUF6594" evidence="3">
    <location>
        <begin position="249"/>
        <end position="423"/>
    </location>
</feature>
<feature type="non-terminal residue" evidence="4">
    <location>
        <position position="1"/>
    </location>
</feature>
<feature type="compositionally biased region" description="Low complexity" evidence="1">
    <location>
        <begin position="26"/>
        <end position="39"/>
    </location>
</feature>
<evidence type="ECO:0000259" key="3">
    <source>
        <dbReference type="Pfam" id="PF20237"/>
    </source>
</evidence>
<dbReference type="eggNOG" id="ENOG502SQ2Y">
    <property type="taxonomic scope" value="Eukaryota"/>
</dbReference>
<keyword evidence="2" id="KW-0812">Transmembrane</keyword>
<dbReference type="Pfam" id="PF20237">
    <property type="entry name" value="DUF6594"/>
    <property type="match status" value="2"/>
</dbReference>
<evidence type="ECO:0000313" key="4">
    <source>
        <dbReference type="EMBL" id="EKG18084.1"/>
    </source>
</evidence>
<dbReference type="Proteomes" id="UP000007129">
    <property type="component" value="Unassembled WGS sequence"/>
</dbReference>
<reference evidence="4 5" key="1">
    <citation type="journal article" date="2012" name="BMC Genomics">
        <title>Tools to kill: Genome of one of the most destructive plant pathogenic fungi Macrophomina phaseolina.</title>
        <authorList>
            <person name="Islam M.S."/>
            <person name="Haque M.S."/>
            <person name="Islam M.M."/>
            <person name="Emdad E.M."/>
            <person name="Halim A."/>
            <person name="Hossen Q.M.M."/>
            <person name="Hossain M.Z."/>
            <person name="Ahmed B."/>
            <person name="Rahim S."/>
            <person name="Rahman M.S."/>
            <person name="Alam M.M."/>
            <person name="Hou S."/>
            <person name="Wan X."/>
            <person name="Saito J.A."/>
            <person name="Alam M."/>
        </authorList>
    </citation>
    <scope>NUCLEOTIDE SEQUENCE [LARGE SCALE GENOMIC DNA]</scope>
    <source>
        <strain evidence="4 5">MS6</strain>
    </source>
</reference>
<feature type="region of interest" description="Disordered" evidence="1">
    <location>
        <begin position="1"/>
        <end position="109"/>
    </location>
</feature>
<feature type="compositionally biased region" description="Basic residues" evidence="1">
    <location>
        <begin position="1"/>
        <end position="10"/>
    </location>
</feature>
<feature type="transmembrane region" description="Helical" evidence="2">
    <location>
        <begin position="386"/>
        <end position="405"/>
    </location>
</feature>
<protein>
    <recommendedName>
        <fullName evidence="3">DUF6594 domain-containing protein</fullName>
    </recommendedName>
</protein>
<dbReference type="InterPro" id="IPR046529">
    <property type="entry name" value="DUF6594"/>
</dbReference>
<dbReference type="OrthoDB" id="5342093at2759"/>
<feature type="compositionally biased region" description="Polar residues" evidence="1">
    <location>
        <begin position="83"/>
        <end position="93"/>
    </location>
</feature>
<evidence type="ECO:0000256" key="1">
    <source>
        <dbReference type="SAM" id="MobiDB-lite"/>
    </source>
</evidence>
<evidence type="ECO:0000313" key="5">
    <source>
        <dbReference type="Proteomes" id="UP000007129"/>
    </source>
</evidence>
<keyword evidence="2" id="KW-1133">Transmembrane helix</keyword>
<comment type="caution">
    <text evidence="4">The sequence shown here is derived from an EMBL/GenBank/DDBJ whole genome shotgun (WGS) entry which is preliminary data.</text>
</comment>
<accession>K2S6P5</accession>
<name>K2S6P5_MACPH</name>
<dbReference type="PANTHER" id="PTHR34502:SF5">
    <property type="entry name" value="DUF6594 DOMAIN-CONTAINING PROTEIN"/>
    <property type="match status" value="1"/>
</dbReference>
<evidence type="ECO:0000256" key="2">
    <source>
        <dbReference type="SAM" id="Phobius"/>
    </source>
</evidence>
<feature type="domain" description="DUF6594" evidence="3">
    <location>
        <begin position="113"/>
        <end position="208"/>
    </location>
</feature>